<keyword evidence="2" id="KW-1185">Reference proteome</keyword>
<gene>
    <name evidence="1" type="ORF">ARMGADRAFT_944889</name>
</gene>
<dbReference type="Gene3D" id="3.20.20.220">
    <property type="match status" value="1"/>
</dbReference>
<accession>A0A2H3CK88</accession>
<sequence>MPVRPSRTDTTTLVNYPSQYHLSPVWARQQETDECYNECTKMLTREPKEDLARQVHMMEI</sequence>
<dbReference type="EMBL" id="KZ293706">
    <property type="protein sequence ID" value="PBK83445.1"/>
    <property type="molecule type" value="Genomic_DNA"/>
</dbReference>
<evidence type="ECO:0000313" key="2">
    <source>
        <dbReference type="Proteomes" id="UP000217790"/>
    </source>
</evidence>
<name>A0A2H3CK88_ARMGA</name>
<reference evidence="2" key="1">
    <citation type="journal article" date="2017" name="Nat. Ecol. Evol.">
        <title>Genome expansion and lineage-specific genetic innovations in the forest pathogenic fungi Armillaria.</title>
        <authorList>
            <person name="Sipos G."/>
            <person name="Prasanna A.N."/>
            <person name="Walter M.C."/>
            <person name="O'Connor E."/>
            <person name="Balint B."/>
            <person name="Krizsan K."/>
            <person name="Kiss B."/>
            <person name="Hess J."/>
            <person name="Varga T."/>
            <person name="Slot J."/>
            <person name="Riley R."/>
            <person name="Boka B."/>
            <person name="Rigling D."/>
            <person name="Barry K."/>
            <person name="Lee J."/>
            <person name="Mihaltcheva S."/>
            <person name="LaButti K."/>
            <person name="Lipzen A."/>
            <person name="Waldron R."/>
            <person name="Moloney N.M."/>
            <person name="Sperisen C."/>
            <person name="Kredics L."/>
            <person name="Vagvoelgyi C."/>
            <person name="Patrignani A."/>
            <person name="Fitzpatrick D."/>
            <person name="Nagy I."/>
            <person name="Doyle S."/>
            <person name="Anderson J.B."/>
            <person name="Grigoriev I.V."/>
            <person name="Gueldener U."/>
            <person name="Muensterkoetter M."/>
            <person name="Nagy L.G."/>
        </authorList>
    </citation>
    <scope>NUCLEOTIDE SEQUENCE [LARGE SCALE GENOMIC DNA]</scope>
    <source>
        <strain evidence="2">Ar21-2</strain>
    </source>
</reference>
<protein>
    <submittedName>
        <fullName evidence="1">Uncharacterized protein</fullName>
    </submittedName>
</protein>
<dbReference type="AlphaFoldDB" id="A0A2H3CK88"/>
<evidence type="ECO:0000313" key="1">
    <source>
        <dbReference type="EMBL" id="PBK83445.1"/>
    </source>
</evidence>
<dbReference type="InParanoid" id="A0A2H3CK88"/>
<dbReference type="OrthoDB" id="5464at2759"/>
<organism evidence="1 2">
    <name type="scientific">Armillaria gallica</name>
    <name type="common">Bulbous honey fungus</name>
    <name type="synonym">Armillaria bulbosa</name>
    <dbReference type="NCBI Taxonomy" id="47427"/>
    <lineage>
        <taxon>Eukaryota</taxon>
        <taxon>Fungi</taxon>
        <taxon>Dikarya</taxon>
        <taxon>Basidiomycota</taxon>
        <taxon>Agaricomycotina</taxon>
        <taxon>Agaricomycetes</taxon>
        <taxon>Agaricomycetidae</taxon>
        <taxon>Agaricales</taxon>
        <taxon>Marasmiineae</taxon>
        <taxon>Physalacriaceae</taxon>
        <taxon>Armillaria</taxon>
    </lineage>
</organism>
<proteinExistence type="predicted"/>
<dbReference type="Proteomes" id="UP000217790">
    <property type="component" value="Unassembled WGS sequence"/>
</dbReference>